<evidence type="ECO:0000256" key="6">
    <source>
        <dbReference type="ARBA" id="ARBA00023004"/>
    </source>
</evidence>
<evidence type="ECO:0000256" key="8">
    <source>
        <dbReference type="PIRSR" id="PIRSR602326-1"/>
    </source>
</evidence>
<keyword evidence="13" id="KW-1185">Reference proteome</keyword>
<keyword evidence="4 8" id="KW-0479">Metal-binding</keyword>
<evidence type="ECO:0000256" key="4">
    <source>
        <dbReference type="ARBA" id="ARBA00022723"/>
    </source>
</evidence>
<keyword evidence="7 9" id="KW-0472">Membrane</keyword>
<keyword evidence="5 9" id="KW-1133">Transmembrane helix</keyword>
<dbReference type="SUPFAM" id="SSF46626">
    <property type="entry name" value="Cytochrome c"/>
    <property type="match status" value="1"/>
</dbReference>
<reference evidence="12 13" key="1">
    <citation type="submission" date="2019-10" db="EMBL/GenBank/DDBJ databases">
        <title>Vibrio sp. nov. isolated from a shrimp pond.</title>
        <authorList>
            <person name="Gomez-Gil B."/>
            <person name="Enciso-Ibarra J."/>
            <person name="Enciso-Ibarra K."/>
            <person name="Bolan-Mejia C."/>
        </authorList>
    </citation>
    <scope>NUCLEOTIDE SEQUENCE [LARGE SCALE GENOMIC DNA]</scope>
    <source>
        <strain evidence="12 13">CAIM 722</strain>
    </source>
</reference>
<feature type="chain" id="PRO_5031552101" evidence="10">
    <location>
        <begin position="21"/>
        <end position="242"/>
    </location>
</feature>
<dbReference type="GO" id="GO:0009055">
    <property type="term" value="F:electron transfer activity"/>
    <property type="evidence" value="ECO:0007669"/>
    <property type="project" value="InterPro"/>
</dbReference>
<feature type="binding site" description="covalent" evidence="8">
    <location>
        <position position="55"/>
    </location>
    <ligand>
        <name>heme c</name>
        <dbReference type="ChEBI" id="CHEBI:61717"/>
    </ligand>
</feature>
<dbReference type="GO" id="GO:0046872">
    <property type="term" value="F:metal ion binding"/>
    <property type="evidence" value="ECO:0007669"/>
    <property type="project" value="UniProtKB-KW"/>
</dbReference>
<protein>
    <submittedName>
        <fullName evidence="12">Cytochrome c1</fullName>
    </submittedName>
</protein>
<evidence type="ECO:0000256" key="2">
    <source>
        <dbReference type="ARBA" id="ARBA00022617"/>
    </source>
</evidence>
<evidence type="ECO:0000256" key="5">
    <source>
        <dbReference type="ARBA" id="ARBA00022989"/>
    </source>
</evidence>
<keyword evidence="2 8" id="KW-0349">Heme</keyword>
<accession>A0A7X4LHM3</accession>
<sequence length="242" mass="27467">MRATLIVAIVLIFMNASVLAQGQTLTLSSANIDPSDHASLVRGAKAYSRYCLSCHSLQYQHYKQVAKGLQLSHGELQRDIMITPNTHWTMPMNAAFSNENMKQWLGRPAPDLTYITKQYSPDWLYTYLHAFYTDPTQPLGVNNWLVPNVSMPNVLQGLQGPTQAIYSKSSTNLLLGVKVSGAGVLNPKQYDQFVRDLVNYLNYTADPSAEQRYNIGWWVLGFLSLFTMLAWLLKKEYWRDAH</sequence>
<evidence type="ECO:0000313" key="13">
    <source>
        <dbReference type="Proteomes" id="UP000462621"/>
    </source>
</evidence>
<proteinExistence type="predicted"/>
<evidence type="ECO:0000256" key="3">
    <source>
        <dbReference type="ARBA" id="ARBA00022692"/>
    </source>
</evidence>
<feature type="transmembrane region" description="Helical" evidence="9">
    <location>
        <begin position="215"/>
        <end position="233"/>
    </location>
</feature>
<evidence type="ECO:0000256" key="7">
    <source>
        <dbReference type="ARBA" id="ARBA00023136"/>
    </source>
</evidence>
<keyword evidence="3 9" id="KW-0812">Transmembrane</keyword>
<dbReference type="InterPro" id="IPR009056">
    <property type="entry name" value="Cyt_c-like_dom"/>
</dbReference>
<evidence type="ECO:0000256" key="1">
    <source>
        <dbReference type="ARBA" id="ARBA00004370"/>
    </source>
</evidence>
<evidence type="ECO:0000256" key="9">
    <source>
        <dbReference type="SAM" id="Phobius"/>
    </source>
</evidence>
<feature type="binding site" description="covalent" evidence="8">
    <location>
        <position position="51"/>
    </location>
    <ligand>
        <name>heme c</name>
        <dbReference type="ChEBI" id="CHEBI:61717"/>
    </ligand>
</feature>
<organism evidence="12 13">
    <name type="scientific">Vibrio eleionomae</name>
    <dbReference type="NCBI Taxonomy" id="2653505"/>
    <lineage>
        <taxon>Bacteria</taxon>
        <taxon>Pseudomonadati</taxon>
        <taxon>Pseudomonadota</taxon>
        <taxon>Gammaproteobacteria</taxon>
        <taxon>Vibrionales</taxon>
        <taxon>Vibrionaceae</taxon>
        <taxon>Vibrio</taxon>
    </lineage>
</organism>
<dbReference type="PROSITE" id="PS51007">
    <property type="entry name" value="CYTC"/>
    <property type="match status" value="1"/>
</dbReference>
<evidence type="ECO:0000259" key="11">
    <source>
        <dbReference type="PROSITE" id="PS51007"/>
    </source>
</evidence>
<dbReference type="PANTHER" id="PTHR10266">
    <property type="entry name" value="CYTOCHROME C1"/>
    <property type="match status" value="1"/>
</dbReference>
<dbReference type="Pfam" id="PF02167">
    <property type="entry name" value="Cytochrom_C1"/>
    <property type="match status" value="1"/>
</dbReference>
<feature type="domain" description="Cytochrome c" evidence="11">
    <location>
        <begin position="38"/>
        <end position="205"/>
    </location>
</feature>
<dbReference type="PANTHER" id="PTHR10266:SF3">
    <property type="entry name" value="CYTOCHROME C1, HEME PROTEIN, MITOCHONDRIAL"/>
    <property type="match status" value="1"/>
</dbReference>
<gene>
    <name evidence="12" type="ORF">F9817_01140</name>
</gene>
<dbReference type="GO" id="GO:0020037">
    <property type="term" value="F:heme binding"/>
    <property type="evidence" value="ECO:0007669"/>
    <property type="project" value="InterPro"/>
</dbReference>
<keyword evidence="6 8" id="KW-0408">Iron</keyword>
<comment type="caution">
    <text evidence="12">The sequence shown here is derived from an EMBL/GenBank/DDBJ whole genome shotgun (WGS) entry which is preliminary data.</text>
</comment>
<comment type="subcellular location">
    <subcellularLocation>
        <location evidence="1">Membrane</location>
    </subcellularLocation>
</comment>
<dbReference type="InterPro" id="IPR036909">
    <property type="entry name" value="Cyt_c-like_dom_sf"/>
</dbReference>
<keyword evidence="10" id="KW-0732">Signal</keyword>
<dbReference type="EMBL" id="WEKT01000001">
    <property type="protein sequence ID" value="MZI91812.1"/>
    <property type="molecule type" value="Genomic_DNA"/>
</dbReference>
<evidence type="ECO:0000256" key="10">
    <source>
        <dbReference type="SAM" id="SignalP"/>
    </source>
</evidence>
<feature type="binding site" description="covalent" evidence="8">
    <location>
        <position position="54"/>
    </location>
    <ligand>
        <name>heme c</name>
        <dbReference type="ChEBI" id="CHEBI:61717"/>
    </ligand>
</feature>
<dbReference type="Gene3D" id="1.10.760.10">
    <property type="entry name" value="Cytochrome c-like domain"/>
    <property type="match status" value="1"/>
</dbReference>
<dbReference type="GO" id="GO:0016020">
    <property type="term" value="C:membrane"/>
    <property type="evidence" value="ECO:0007669"/>
    <property type="project" value="UniProtKB-SubCell"/>
</dbReference>
<dbReference type="InterPro" id="IPR002326">
    <property type="entry name" value="Cyt_c1"/>
</dbReference>
<dbReference type="Proteomes" id="UP000462621">
    <property type="component" value="Unassembled WGS sequence"/>
</dbReference>
<evidence type="ECO:0000313" key="12">
    <source>
        <dbReference type="EMBL" id="MZI91812.1"/>
    </source>
</evidence>
<comment type="cofactor">
    <cofactor evidence="8">
        <name>heme c</name>
        <dbReference type="ChEBI" id="CHEBI:61717"/>
    </cofactor>
    <text evidence="8">Binds 1 heme c group covalently per subunit.</text>
</comment>
<dbReference type="AlphaFoldDB" id="A0A7X4LHM3"/>
<dbReference type="PRINTS" id="PR00603">
    <property type="entry name" value="CYTOCHROMEC1"/>
</dbReference>
<dbReference type="RefSeq" id="WP_161153115.1">
    <property type="nucleotide sequence ID" value="NZ_WEKT01000001.1"/>
</dbReference>
<feature type="signal peptide" evidence="10">
    <location>
        <begin position="1"/>
        <end position="20"/>
    </location>
</feature>
<name>A0A7X4LHM3_9VIBR</name>